<feature type="chain" id="PRO_5038962163" description="DUF4097 domain-containing protein" evidence="1">
    <location>
        <begin position="20"/>
        <end position="244"/>
    </location>
</feature>
<feature type="signal peptide" evidence="1">
    <location>
        <begin position="1"/>
        <end position="19"/>
    </location>
</feature>
<organism evidence="3 4">
    <name type="scientific">Nonomuraea dietziae</name>
    <dbReference type="NCBI Taxonomy" id="65515"/>
    <lineage>
        <taxon>Bacteria</taxon>
        <taxon>Bacillati</taxon>
        <taxon>Actinomycetota</taxon>
        <taxon>Actinomycetes</taxon>
        <taxon>Streptosporangiales</taxon>
        <taxon>Streptosporangiaceae</taxon>
        <taxon>Nonomuraea</taxon>
    </lineage>
</organism>
<keyword evidence="1" id="KW-0732">Signal</keyword>
<evidence type="ECO:0000259" key="2">
    <source>
        <dbReference type="Pfam" id="PF13349"/>
    </source>
</evidence>
<dbReference type="EMBL" id="JACIBV010000001">
    <property type="protein sequence ID" value="MBB3728321.1"/>
    <property type="molecule type" value="Genomic_DNA"/>
</dbReference>
<dbReference type="PROSITE" id="PS51257">
    <property type="entry name" value="PROKAR_LIPOPROTEIN"/>
    <property type="match status" value="1"/>
</dbReference>
<dbReference type="GeneID" id="95390560"/>
<evidence type="ECO:0000313" key="4">
    <source>
        <dbReference type="Proteomes" id="UP000579945"/>
    </source>
</evidence>
<gene>
    <name evidence="3" type="ORF">FHR33_004181</name>
</gene>
<feature type="domain" description="DUF4097" evidence="2">
    <location>
        <begin position="125"/>
        <end position="241"/>
    </location>
</feature>
<protein>
    <recommendedName>
        <fullName evidence="2">DUF4097 domain-containing protein</fullName>
    </recommendedName>
</protein>
<reference evidence="3 4" key="1">
    <citation type="submission" date="2020-08" db="EMBL/GenBank/DDBJ databases">
        <title>Sequencing the genomes of 1000 actinobacteria strains.</title>
        <authorList>
            <person name="Klenk H.-P."/>
        </authorList>
    </citation>
    <scope>NUCLEOTIDE SEQUENCE [LARGE SCALE GENOMIC DNA]</scope>
    <source>
        <strain evidence="3 4">DSM 44320</strain>
    </source>
</reference>
<accession>A0A7W5V5L5</accession>
<proteinExistence type="predicted"/>
<sequence length="244" mass="25359">MKRMTALAVAGLISLSACGFQLDRTERHEARTFPLSGTALTIKVGLGGLRVVPGDASGVKVERWLQGVANNPGRSRWELAGGTLALGTDCTVVFDTCAARYTVHLPPGVDLVVEGGDERVTLSGLADDVAVSTTGGDIVAEGLSGALRLRTHEGAIKSRATRSADVRARSREGHITVGFAAPPGKVDTQSRSGGVAVAVPEGEYGITAVSRNGRSRTELKDAGRSSARTIVARSEDGDVRVART</sequence>
<dbReference type="Proteomes" id="UP000579945">
    <property type="component" value="Unassembled WGS sequence"/>
</dbReference>
<comment type="caution">
    <text evidence="3">The sequence shown here is derived from an EMBL/GenBank/DDBJ whole genome shotgun (WGS) entry which is preliminary data.</text>
</comment>
<dbReference type="Pfam" id="PF13349">
    <property type="entry name" value="DUF4097"/>
    <property type="match status" value="1"/>
</dbReference>
<dbReference type="RefSeq" id="WP_183650099.1">
    <property type="nucleotide sequence ID" value="NZ_JACIBV010000001.1"/>
</dbReference>
<keyword evidence="4" id="KW-1185">Reference proteome</keyword>
<dbReference type="AlphaFoldDB" id="A0A7W5V5L5"/>
<dbReference type="InterPro" id="IPR025164">
    <property type="entry name" value="Toastrack_DUF4097"/>
</dbReference>
<evidence type="ECO:0000256" key="1">
    <source>
        <dbReference type="SAM" id="SignalP"/>
    </source>
</evidence>
<name>A0A7W5V5L5_9ACTN</name>
<evidence type="ECO:0000313" key="3">
    <source>
        <dbReference type="EMBL" id="MBB3728321.1"/>
    </source>
</evidence>